<dbReference type="Proteomes" id="UP000009022">
    <property type="component" value="Unassembled WGS sequence"/>
</dbReference>
<protein>
    <recommendedName>
        <fullName evidence="6">BolA-like protein</fullName>
    </recommendedName>
</protein>
<gene>
    <name evidence="4" type="ORF">TRIADDRAFT_63109</name>
</gene>
<evidence type="ECO:0008006" key="6">
    <source>
        <dbReference type="Google" id="ProtNLM"/>
    </source>
</evidence>
<dbReference type="PANTHER" id="PTHR46229">
    <property type="entry name" value="BOLA TRANSCRIPTION REGULATOR"/>
    <property type="match status" value="1"/>
</dbReference>
<dbReference type="InterPro" id="IPR036065">
    <property type="entry name" value="BolA-like_sf"/>
</dbReference>
<dbReference type="InterPro" id="IPR050961">
    <property type="entry name" value="BolA/IbaG_stress_morph_reg"/>
</dbReference>
<keyword evidence="5" id="KW-1185">Reference proteome</keyword>
<dbReference type="InParanoid" id="B3RW48"/>
<dbReference type="OrthoDB" id="4983at2759"/>
<sequence length="105" mass="11659">MGLTETSIHNKLSERLKPIHLDVINESNMHNVPKGSETHFKVIIVSDLFNGKSLLQRHRMVNELLAEELSGSVHALSIQAKTSQQWEDSNHHITKSPPCLGGSGK</sequence>
<dbReference type="GO" id="GO:1990229">
    <property type="term" value="C:iron-sulfur cluster assembly complex"/>
    <property type="evidence" value="ECO:0007669"/>
    <property type="project" value="UniProtKB-ARBA"/>
</dbReference>
<dbReference type="FunCoup" id="B3RW48">
    <property type="interactions" value="476"/>
</dbReference>
<dbReference type="eggNOG" id="KOG2313">
    <property type="taxonomic scope" value="Eukaryota"/>
</dbReference>
<dbReference type="KEGG" id="tad:TRIADDRAFT_63109"/>
<dbReference type="OMA" id="QTHFKAV"/>
<dbReference type="RefSeq" id="XP_002112148.1">
    <property type="nucleotide sequence ID" value="XM_002112112.1"/>
</dbReference>
<accession>B3RW48</accession>
<comment type="similarity">
    <text evidence="1 2">Belongs to the BolA/IbaG family.</text>
</comment>
<dbReference type="STRING" id="10228.B3RW48"/>
<evidence type="ECO:0000313" key="5">
    <source>
        <dbReference type="Proteomes" id="UP000009022"/>
    </source>
</evidence>
<organism evidence="4 5">
    <name type="scientific">Trichoplax adhaerens</name>
    <name type="common">Trichoplax reptans</name>
    <dbReference type="NCBI Taxonomy" id="10228"/>
    <lineage>
        <taxon>Eukaryota</taxon>
        <taxon>Metazoa</taxon>
        <taxon>Placozoa</taxon>
        <taxon>Uniplacotomia</taxon>
        <taxon>Trichoplacea</taxon>
        <taxon>Trichoplacidae</taxon>
        <taxon>Trichoplax</taxon>
    </lineage>
</organism>
<dbReference type="Pfam" id="PF01722">
    <property type="entry name" value="BolA"/>
    <property type="match status" value="1"/>
</dbReference>
<evidence type="ECO:0000313" key="4">
    <source>
        <dbReference type="EMBL" id="EDV26115.1"/>
    </source>
</evidence>
<dbReference type="Gene3D" id="3.30.300.90">
    <property type="entry name" value="BolA-like"/>
    <property type="match status" value="1"/>
</dbReference>
<proteinExistence type="inferred from homology"/>
<dbReference type="PANTHER" id="PTHR46229:SF2">
    <property type="entry name" value="BOLA-LIKE PROTEIN 1"/>
    <property type="match status" value="1"/>
</dbReference>
<dbReference type="PIRSF" id="PIRSF003113">
    <property type="entry name" value="BolA"/>
    <property type="match status" value="1"/>
</dbReference>
<feature type="region of interest" description="Disordered" evidence="3">
    <location>
        <begin position="80"/>
        <end position="105"/>
    </location>
</feature>
<evidence type="ECO:0000256" key="3">
    <source>
        <dbReference type="SAM" id="MobiDB-lite"/>
    </source>
</evidence>
<dbReference type="SUPFAM" id="SSF82657">
    <property type="entry name" value="BolA-like"/>
    <property type="match status" value="1"/>
</dbReference>
<dbReference type="FunFam" id="3.30.300.90:FF:000001">
    <property type="entry name" value="Transcriptional regulator BolA"/>
    <property type="match status" value="1"/>
</dbReference>
<dbReference type="AlphaFoldDB" id="B3RW48"/>
<dbReference type="GO" id="GO:0005739">
    <property type="term" value="C:mitochondrion"/>
    <property type="evidence" value="ECO:0000318"/>
    <property type="project" value="GO_Central"/>
</dbReference>
<reference evidence="4 5" key="1">
    <citation type="journal article" date="2008" name="Nature">
        <title>The Trichoplax genome and the nature of placozoans.</title>
        <authorList>
            <person name="Srivastava M."/>
            <person name="Begovic E."/>
            <person name="Chapman J."/>
            <person name="Putnam N.H."/>
            <person name="Hellsten U."/>
            <person name="Kawashima T."/>
            <person name="Kuo A."/>
            <person name="Mitros T."/>
            <person name="Salamov A."/>
            <person name="Carpenter M.L."/>
            <person name="Signorovitch A.Y."/>
            <person name="Moreno M.A."/>
            <person name="Kamm K."/>
            <person name="Grimwood J."/>
            <person name="Schmutz J."/>
            <person name="Shapiro H."/>
            <person name="Grigoriev I.V."/>
            <person name="Buss L.W."/>
            <person name="Schierwater B."/>
            <person name="Dellaporta S.L."/>
            <person name="Rokhsar D.S."/>
        </authorList>
    </citation>
    <scope>NUCLEOTIDE SEQUENCE [LARGE SCALE GENOMIC DNA]</scope>
    <source>
        <strain evidence="4 5">Grell-BS-1999</strain>
    </source>
</reference>
<evidence type="ECO:0000256" key="2">
    <source>
        <dbReference type="RuleBase" id="RU003860"/>
    </source>
</evidence>
<evidence type="ECO:0000256" key="1">
    <source>
        <dbReference type="ARBA" id="ARBA00005578"/>
    </source>
</evidence>
<dbReference type="PhylomeDB" id="B3RW48"/>
<name>B3RW48_TRIAD</name>
<dbReference type="HOGENOM" id="CLU_109462_3_1_1"/>
<dbReference type="EMBL" id="DS985244">
    <property type="protein sequence ID" value="EDV26115.1"/>
    <property type="molecule type" value="Genomic_DNA"/>
</dbReference>
<dbReference type="InterPro" id="IPR002634">
    <property type="entry name" value="BolA"/>
</dbReference>
<dbReference type="CTD" id="6752852"/>
<dbReference type="GeneID" id="6752852"/>